<name>A0AAD7VXT8_9TELE</name>
<reference evidence="1" key="1">
    <citation type="journal article" date="2023" name="Science">
        <title>Genome structures resolve the early diversification of teleost fishes.</title>
        <authorList>
            <person name="Parey E."/>
            <person name="Louis A."/>
            <person name="Montfort J."/>
            <person name="Bouchez O."/>
            <person name="Roques C."/>
            <person name="Iampietro C."/>
            <person name="Lluch J."/>
            <person name="Castinel A."/>
            <person name="Donnadieu C."/>
            <person name="Desvignes T."/>
            <person name="Floi Bucao C."/>
            <person name="Jouanno E."/>
            <person name="Wen M."/>
            <person name="Mejri S."/>
            <person name="Dirks R."/>
            <person name="Jansen H."/>
            <person name="Henkel C."/>
            <person name="Chen W.J."/>
            <person name="Zahm M."/>
            <person name="Cabau C."/>
            <person name="Klopp C."/>
            <person name="Thompson A.W."/>
            <person name="Robinson-Rechavi M."/>
            <person name="Braasch I."/>
            <person name="Lecointre G."/>
            <person name="Bobe J."/>
            <person name="Postlethwait J.H."/>
            <person name="Berthelot C."/>
            <person name="Roest Crollius H."/>
            <person name="Guiguen Y."/>
        </authorList>
    </citation>
    <scope>NUCLEOTIDE SEQUENCE</scope>
    <source>
        <strain evidence="1">NC1722</strain>
    </source>
</reference>
<dbReference type="EMBL" id="JAINUG010001108">
    <property type="protein sequence ID" value="KAJ8358195.1"/>
    <property type="molecule type" value="Genomic_DNA"/>
</dbReference>
<keyword evidence="2" id="KW-1185">Reference proteome</keyword>
<comment type="caution">
    <text evidence="1">The sequence shown here is derived from an EMBL/GenBank/DDBJ whole genome shotgun (WGS) entry which is preliminary data.</text>
</comment>
<accession>A0AAD7VXT8</accession>
<organism evidence="1 2">
    <name type="scientific">Aldrovandia affinis</name>
    <dbReference type="NCBI Taxonomy" id="143900"/>
    <lineage>
        <taxon>Eukaryota</taxon>
        <taxon>Metazoa</taxon>
        <taxon>Chordata</taxon>
        <taxon>Craniata</taxon>
        <taxon>Vertebrata</taxon>
        <taxon>Euteleostomi</taxon>
        <taxon>Actinopterygii</taxon>
        <taxon>Neopterygii</taxon>
        <taxon>Teleostei</taxon>
        <taxon>Notacanthiformes</taxon>
        <taxon>Halosauridae</taxon>
        <taxon>Aldrovandia</taxon>
    </lineage>
</organism>
<evidence type="ECO:0000313" key="2">
    <source>
        <dbReference type="Proteomes" id="UP001221898"/>
    </source>
</evidence>
<protein>
    <submittedName>
        <fullName evidence="1">Uncharacterized protein</fullName>
    </submittedName>
</protein>
<proteinExistence type="predicted"/>
<sequence>MEGIKLLGVTFQNDGGGNWSWEEALRHNRLLPKSSLTTERVLYGPHEGCRTPELQRQWRIINTVKQVLWEGWGMEPTEDP</sequence>
<dbReference type="AlphaFoldDB" id="A0AAD7VXT8"/>
<dbReference type="Proteomes" id="UP001221898">
    <property type="component" value="Unassembled WGS sequence"/>
</dbReference>
<gene>
    <name evidence="1" type="ORF">AAFF_G00026210</name>
</gene>
<evidence type="ECO:0000313" key="1">
    <source>
        <dbReference type="EMBL" id="KAJ8358195.1"/>
    </source>
</evidence>